<evidence type="ECO:0008006" key="8">
    <source>
        <dbReference type="Google" id="ProtNLM"/>
    </source>
</evidence>
<sequence>MAWTWSKCYMLIMIIANVIFLAAGIFVLYLGAYLKKEHWTDMFEGDELGNIEVLNGKVSIATVIFSCAMIVSALIGLFGAVFRLRSFLIIYSIISTITAIFFLVLSIVGFVVLAKVNSWKDDDFPADDKQEPKFATQFNKVYCYATGANICNNVAFDKALKTLSPDSPTDLISQVLDVLSGVLTSAGITGMQTLCENYMSGGPVADLLQLVPSFKLDPVCKGCELAGQFSRLNSVFAWANHECPPDPASLKWCVSFLAKKTVGEPYNGAPFGICRAKLYGALSKWSPVIAGPALAVSFLLFFLVFVACVAHRRDPKPSSDTAVEKEAATVKSGGQFVPINSKKVNIEPVKTPVVSPRQLA</sequence>
<dbReference type="Pfam" id="PF00335">
    <property type="entry name" value="Tetraspanin"/>
    <property type="match status" value="1"/>
</dbReference>
<feature type="transmembrane region" description="Helical" evidence="5">
    <location>
        <begin position="88"/>
        <end position="114"/>
    </location>
</feature>
<evidence type="ECO:0000313" key="7">
    <source>
        <dbReference type="Proteomes" id="UP000481153"/>
    </source>
</evidence>
<proteinExistence type="predicted"/>
<comment type="caution">
    <text evidence="6">The sequence shown here is derived from an EMBL/GenBank/DDBJ whole genome shotgun (WGS) entry which is preliminary data.</text>
</comment>
<dbReference type="AlphaFoldDB" id="A0A6G0WZI8"/>
<feature type="transmembrane region" description="Helical" evidence="5">
    <location>
        <begin position="288"/>
        <end position="310"/>
    </location>
</feature>
<dbReference type="Proteomes" id="UP000481153">
    <property type="component" value="Unassembled WGS sequence"/>
</dbReference>
<protein>
    <recommendedName>
        <fullName evidence="8">Tetraspanin</fullName>
    </recommendedName>
</protein>
<keyword evidence="3 5" id="KW-1133">Transmembrane helix</keyword>
<comment type="subcellular location">
    <subcellularLocation>
        <location evidence="1">Membrane</location>
        <topology evidence="1">Multi-pass membrane protein</topology>
    </subcellularLocation>
</comment>
<dbReference type="GO" id="GO:0016020">
    <property type="term" value="C:membrane"/>
    <property type="evidence" value="ECO:0007669"/>
    <property type="project" value="UniProtKB-SubCell"/>
</dbReference>
<evidence type="ECO:0000256" key="3">
    <source>
        <dbReference type="ARBA" id="ARBA00022989"/>
    </source>
</evidence>
<evidence type="ECO:0000256" key="5">
    <source>
        <dbReference type="SAM" id="Phobius"/>
    </source>
</evidence>
<dbReference type="VEuPathDB" id="FungiDB:AeMF1_013461"/>
<gene>
    <name evidence="6" type="ORF">Ae201684_010087</name>
</gene>
<evidence type="ECO:0000256" key="4">
    <source>
        <dbReference type="ARBA" id="ARBA00023136"/>
    </source>
</evidence>
<feature type="transmembrane region" description="Helical" evidence="5">
    <location>
        <begin position="58"/>
        <end position="81"/>
    </location>
</feature>
<keyword evidence="7" id="KW-1185">Reference proteome</keyword>
<accession>A0A6G0WZI8</accession>
<evidence type="ECO:0000256" key="2">
    <source>
        <dbReference type="ARBA" id="ARBA00022692"/>
    </source>
</evidence>
<name>A0A6G0WZI8_9STRA</name>
<dbReference type="InterPro" id="IPR018499">
    <property type="entry name" value="Tetraspanin/Peripherin"/>
</dbReference>
<evidence type="ECO:0000313" key="6">
    <source>
        <dbReference type="EMBL" id="KAF0732983.1"/>
    </source>
</evidence>
<reference evidence="6 7" key="1">
    <citation type="submission" date="2019-07" db="EMBL/GenBank/DDBJ databases">
        <title>Genomics analysis of Aphanomyces spp. identifies a new class of oomycete effector associated with host adaptation.</title>
        <authorList>
            <person name="Gaulin E."/>
        </authorList>
    </citation>
    <scope>NUCLEOTIDE SEQUENCE [LARGE SCALE GENOMIC DNA]</scope>
    <source>
        <strain evidence="6 7">ATCC 201684</strain>
    </source>
</reference>
<evidence type="ECO:0000256" key="1">
    <source>
        <dbReference type="ARBA" id="ARBA00004141"/>
    </source>
</evidence>
<dbReference type="EMBL" id="VJMJ01000127">
    <property type="protein sequence ID" value="KAF0732983.1"/>
    <property type="molecule type" value="Genomic_DNA"/>
</dbReference>
<keyword evidence="2 5" id="KW-0812">Transmembrane</keyword>
<organism evidence="6 7">
    <name type="scientific">Aphanomyces euteiches</name>
    <dbReference type="NCBI Taxonomy" id="100861"/>
    <lineage>
        <taxon>Eukaryota</taxon>
        <taxon>Sar</taxon>
        <taxon>Stramenopiles</taxon>
        <taxon>Oomycota</taxon>
        <taxon>Saprolegniomycetes</taxon>
        <taxon>Saprolegniales</taxon>
        <taxon>Verrucalvaceae</taxon>
        <taxon>Aphanomyces</taxon>
    </lineage>
</organism>
<feature type="transmembrane region" description="Helical" evidence="5">
    <location>
        <begin position="12"/>
        <end position="34"/>
    </location>
</feature>
<keyword evidence="4 5" id="KW-0472">Membrane</keyword>